<evidence type="ECO:0000313" key="2">
    <source>
        <dbReference type="Proteomes" id="UP001281761"/>
    </source>
</evidence>
<accession>A0ABQ9YEW9</accession>
<keyword evidence="2" id="KW-1185">Reference proteome</keyword>
<dbReference type="Proteomes" id="UP001281761">
    <property type="component" value="Unassembled WGS sequence"/>
</dbReference>
<gene>
    <name evidence="1" type="ORF">BLNAU_2550</name>
</gene>
<name>A0ABQ9YEW9_9EUKA</name>
<dbReference type="EMBL" id="JARBJD010000011">
    <property type="protein sequence ID" value="KAK2962307.1"/>
    <property type="molecule type" value="Genomic_DNA"/>
</dbReference>
<organism evidence="1 2">
    <name type="scientific">Blattamonas nauphoetae</name>
    <dbReference type="NCBI Taxonomy" id="2049346"/>
    <lineage>
        <taxon>Eukaryota</taxon>
        <taxon>Metamonada</taxon>
        <taxon>Preaxostyla</taxon>
        <taxon>Oxymonadida</taxon>
        <taxon>Blattamonas</taxon>
    </lineage>
</organism>
<evidence type="ECO:0000313" key="1">
    <source>
        <dbReference type="EMBL" id="KAK2962307.1"/>
    </source>
</evidence>
<reference evidence="1 2" key="1">
    <citation type="journal article" date="2022" name="bioRxiv">
        <title>Genomics of Preaxostyla Flagellates Illuminates Evolutionary Transitions and the Path Towards Mitochondrial Loss.</title>
        <authorList>
            <person name="Novak L.V.F."/>
            <person name="Treitli S.C."/>
            <person name="Pyrih J."/>
            <person name="Halakuc P."/>
            <person name="Pipaliya S.V."/>
            <person name="Vacek V."/>
            <person name="Brzon O."/>
            <person name="Soukal P."/>
            <person name="Eme L."/>
            <person name="Dacks J.B."/>
            <person name="Karnkowska A."/>
            <person name="Elias M."/>
            <person name="Hampl V."/>
        </authorList>
    </citation>
    <scope>NUCLEOTIDE SEQUENCE [LARGE SCALE GENOMIC DNA]</scope>
    <source>
        <strain evidence="1">NAU3</strain>
        <tissue evidence="1">Gut</tissue>
    </source>
</reference>
<sequence length="281" mass="31121">MVLDPILDLVNFLSRQITDVSQINFLFATVHTRLVEEVQYSSLSFQSTQPLSENVTSLFKTLTYLIRNPHVQRDVIISTPLIALSAPLFTPPHLDTLVVPFCSFFRAFVASTISDSFLDHLVQTGVVQSVFDLLGLCICDETKETQTSDLLRFATRIISNPQVLSIFLASNVAATLTEKLPRFSKLLTRDYFSLISTLLLLPLPTLSTIVEHVDLVSAVSLCTVSLKYSDFSTVFLRTFAKISSHCSACPGAFPHVENFLHAMADSGILEEIQARSSSQIS</sequence>
<protein>
    <submittedName>
        <fullName evidence="1">Uncharacterized protein</fullName>
    </submittedName>
</protein>
<proteinExistence type="predicted"/>
<comment type="caution">
    <text evidence="1">The sequence shown here is derived from an EMBL/GenBank/DDBJ whole genome shotgun (WGS) entry which is preliminary data.</text>
</comment>